<keyword evidence="1" id="KW-0812">Transmembrane</keyword>
<name>A0A1E7ZA77_9ALTE</name>
<organism evidence="3 4">
    <name type="scientific">Alteromonas confluentis</name>
    <dbReference type="NCBI Taxonomy" id="1656094"/>
    <lineage>
        <taxon>Bacteria</taxon>
        <taxon>Pseudomonadati</taxon>
        <taxon>Pseudomonadota</taxon>
        <taxon>Gammaproteobacteria</taxon>
        <taxon>Alteromonadales</taxon>
        <taxon>Alteromonadaceae</taxon>
        <taxon>Alteromonas/Salinimonas group</taxon>
        <taxon>Alteromonas</taxon>
    </lineage>
</organism>
<comment type="caution">
    <text evidence="3">The sequence shown here is derived from an EMBL/GenBank/DDBJ whole genome shotgun (WGS) entry which is preliminary data.</text>
</comment>
<evidence type="ECO:0000313" key="3">
    <source>
        <dbReference type="EMBL" id="OFC70377.1"/>
    </source>
</evidence>
<evidence type="ECO:0000256" key="2">
    <source>
        <dbReference type="SAM" id="SignalP"/>
    </source>
</evidence>
<sequence length="60" mass="6679">MKKISALFASLFTASAFAHDDKLLNPTFHEFYHALFYGLLAALVVCAGVYGLKRLSKKKD</sequence>
<dbReference type="Proteomes" id="UP000175691">
    <property type="component" value="Unassembled WGS sequence"/>
</dbReference>
<feature type="chain" id="PRO_5009209557" evidence="2">
    <location>
        <begin position="19"/>
        <end position="60"/>
    </location>
</feature>
<dbReference type="AlphaFoldDB" id="A0A1E7ZA77"/>
<feature type="signal peptide" evidence="2">
    <location>
        <begin position="1"/>
        <end position="18"/>
    </location>
</feature>
<proteinExistence type="predicted"/>
<evidence type="ECO:0000256" key="1">
    <source>
        <dbReference type="SAM" id="Phobius"/>
    </source>
</evidence>
<dbReference type="EMBL" id="MDHN01000029">
    <property type="protein sequence ID" value="OFC70377.1"/>
    <property type="molecule type" value="Genomic_DNA"/>
</dbReference>
<feature type="transmembrane region" description="Helical" evidence="1">
    <location>
        <begin position="34"/>
        <end position="52"/>
    </location>
</feature>
<gene>
    <name evidence="3" type="ORF">BFC18_14510</name>
</gene>
<dbReference type="RefSeq" id="WP_070126020.1">
    <property type="nucleotide sequence ID" value="NZ_MDHN01000029.1"/>
</dbReference>
<dbReference type="STRING" id="1656094.BFC18_14510"/>
<keyword evidence="2" id="KW-0732">Signal</keyword>
<reference evidence="3 4" key="1">
    <citation type="submission" date="2016-08" db="EMBL/GenBank/DDBJ databases">
        <authorList>
            <person name="Seilhamer J.J."/>
        </authorList>
    </citation>
    <scope>NUCLEOTIDE SEQUENCE [LARGE SCALE GENOMIC DNA]</scope>
    <source>
        <strain evidence="3 4">KCTC 42603</strain>
    </source>
</reference>
<keyword evidence="1" id="KW-0472">Membrane</keyword>
<protein>
    <submittedName>
        <fullName evidence="3">Uncharacterized protein</fullName>
    </submittedName>
</protein>
<keyword evidence="4" id="KW-1185">Reference proteome</keyword>
<keyword evidence="1" id="KW-1133">Transmembrane helix</keyword>
<evidence type="ECO:0000313" key="4">
    <source>
        <dbReference type="Proteomes" id="UP000175691"/>
    </source>
</evidence>
<accession>A0A1E7ZA77</accession>